<proteinExistence type="predicted"/>
<dbReference type="EMBL" id="JAYWIO010000003">
    <property type="protein sequence ID" value="KAK7274233.1"/>
    <property type="molecule type" value="Genomic_DNA"/>
</dbReference>
<organism evidence="1 2">
    <name type="scientific">Crotalaria pallida</name>
    <name type="common">Smooth rattlebox</name>
    <name type="synonym">Crotalaria striata</name>
    <dbReference type="NCBI Taxonomy" id="3830"/>
    <lineage>
        <taxon>Eukaryota</taxon>
        <taxon>Viridiplantae</taxon>
        <taxon>Streptophyta</taxon>
        <taxon>Embryophyta</taxon>
        <taxon>Tracheophyta</taxon>
        <taxon>Spermatophyta</taxon>
        <taxon>Magnoliopsida</taxon>
        <taxon>eudicotyledons</taxon>
        <taxon>Gunneridae</taxon>
        <taxon>Pentapetalae</taxon>
        <taxon>rosids</taxon>
        <taxon>fabids</taxon>
        <taxon>Fabales</taxon>
        <taxon>Fabaceae</taxon>
        <taxon>Papilionoideae</taxon>
        <taxon>50 kb inversion clade</taxon>
        <taxon>genistoids sensu lato</taxon>
        <taxon>core genistoids</taxon>
        <taxon>Crotalarieae</taxon>
        <taxon>Crotalaria</taxon>
    </lineage>
</organism>
<name>A0AAN9FLJ3_CROPI</name>
<comment type="caution">
    <text evidence="1">The sequence shown here is derived from an EMBL/GenBank/DDBJ whole genome shotgun (WGS) entry which is preliminary data.</text>
</comment>
<evidence type="ECO:0000313" key="1">
    <source>
        <dbReference type="EMBL" id="KAK7274233.1"/>
    </source>
</evidence>
<sequence length="103" mass="11860">MSNPCLVWEKTSDVLSDDIRHYTRQQNPVLSLSSSIIRDKCLIEIKKLLNLNGKSLKDYSGMPVPNNVELMREENSYIQAELSYDVEEMTILHGHCYESLNVD</sequence>
<evidence type="ECO:0000313" key="2">
    <source>
        <dbReference type="Proteomes" id="UP001372338"/>
    </source>
</evidence>
<dbReference type="AlphaFoldDB" id="A0AAN9FLJ3"/>
<accession>A0AAN9FLJ3</accession>
<gene>
    <name evidence="1" type="ORF">RIF29_15314</name>
</gene>
<keyword evidence="2" id="KW-1185">Reference proteome</keyword>
<reference evidence="1 2" key="1">
    <citation type="submission" date="2024-01" db="EMBL/GenBank/DDBJ databases">
        <title>The genomes of 5 underutilized Papilionoideae crops provide insights into root nodulation and disease resistanc.</title>
        <authorList>
            <person name="Yuan L."/>
        </authorList>
    </citation>
    <scope>NUCLEOTIDE SEQUENCE [LARGE SCALE GENOMIC DNA]</scope>
    <source>
        <strain evidence="1">ZHUSHIDOU_FW_LH</strain>
        <tissue evidence="1">Leaf</tissue>
    </source>
</reference>
<dbReference type="Proteomes" id="UP001372338">
    <property type="component" value="Unassembled WGS sequence"/>
</dbReference>
<protein>
    <submittedName>
        <fullName evidence="1">Uncharacterized protein</fullName>
    </submittedName>
</protein>